<proteinExistence type="predicted"/>
<dbReference type="AlphaFoldDB" id="A0A974P2C3"/>
<sequence length="83" mass="8697">MSDLKDFAALSGLEQLQAIFVDKTAAPVGMGATMGFDHFEAEEGRVVFGATPHQGSTTPSAPCTADSPRPCWIAAWAARCIPS</sequence>
<gene>
    <name evidence="1" type="ORF">JKL49_22960</name>
</gene>
<protein>
    <submittedName>
        <fullName evidence="1">Uncharacterized protein</fullName>
    </submittedName>
</protein>
<reference evidence="1" key="1">
    <citation type="submission" date="2021-01" db="EMBL/GenBank/DDBJ databases">
        <title>Genome sequence of Phenylobacterium sp. 20VBR1 isolated from a valley glaceir, Ny-Alesund, Svalbard.</title>
        <authorList>
            <person name="Thomas F.A."/>
            <person name="Krishnan K.P."/>
            <person name="Sinha R.K."/>
        </authorList>
    </citation>
    <scope>NUCLEOTIDE SEQUENCE</scope>
    <source>
        <strain evidence="1">20VBR1</strain>
    </source>
</reference>
<evidence type="ECO:0000313" key="1">
    <source>
        <dbReference type="EMBL" id="QQZ49689.1"/>
    </source>
</evidence>
<name>A0A974P2C3_9CAUL</name>
<organism evidence="1">
    <name type="scientific">Phenylobacterium glaciei</name>
    <dbReference type="NCBI Taxonomy" id="2803784"/>
    <lineage>
        <taxon>Bacteria</taxon>
        <taxon>Pseudomonadati</taxon>
        <taxon>Pseudomonadota</taxon>
        <taxon>Alphaproteobacteria</taxon>
        <taxon>Caulobacterales</taxon>
        <taxon>Caulobacteraceae</taxon>
        <taxon>Phenylobacterium</taxon>
    </lineage>
</organism>
<accession>A0A974P2C3</accession>
<dbReference type="EMBL" id="CP068570">
    <property type="protein sequence ID" value="QQZ49689.1"/>
    <property type="molecule type" value="Genomic_DNA"/>
</dbReference>